<feature type="transmembrane region" description="Helical" evidence="6">
    <location>
        <begin position="12"/>
        <end position="33"/>
    </location>
</feature>
<feature type="domain" description="Cation efflux protein transmembrane" evidence="7">
    <location>
        <begin position="13"/>
        <end position="223"/>
    </location>
</feature>
<dbReference type="Gene3D" id="1.20.1510.10">
    <property type="entry name" value="Cation efflux protein transmembrane domain"/>
    <property type="match status" value="1"/>
</dbReference>
<keyword evidence="4 6" id="KW-1133">Transmembrane helix</keyword>
<dbReference type="InterPro" id="IPR058533">
    <property type="entry name" value="Cation_efflux_TM"/>
</dbReference>
<reference evidence="8 9" key="1">
    <citation type="submission" date="2020-08" db="EMBL/GenBank/DDBJ databases">
        <title>Genomic Encyclopedia of Type Strains, Phase IV (KMG-IV): sequencing the most valuable type-strain genomes for metagenomic binning, comparative biology and taxonomic classification.</title>
        <authorList>
            <person name="Goeker M."/>
        </authorList>
    </citation>
    <scope>NUCLEOTIDE SEQUENCE [LARGE SCALE GENOMIC DNA]</scope>
    <source>
        <strain evidence="8 9">DSM 14925</strain>
    </source>
</reference>
<dbReference type="PANTHER" id="PTHR13414:SF9">
    <property type="entry name" value="PROTON-COUPLED ZINC ANTIPORTER SLC30A9, MITOCHONDRIAL"/>
    <property type="match status" value="1"/>
</dbReference>
<proteinExistence type="predicted"/>
<dbReference type="EMBL" id="JACHHV010000002">
    <property type="protein sequence ID" value="MBB5887350.1"/>
    <property type="molecule type" value="Genomic_DNA"/>
</dbReference>
<dbReference type="GO" id="GO:0008324">
    <property type="term" value="F:monoatomic cation transmembrane transporter activity"/>
    <property type="evidence" value="ECO:0007669"/>
    <property type="project" value="InterPro"/>
</dbReference>
<keyword evidence="3 6" id="KW-0812">Transmembrane</keyword>
<dbReference type="Proteomes" id="UP000562464">
    <property type="component" value="Unassembled WGS sequence"/>
</dbReference>
<protein>
    <submittedName>
        <fullName evidence="8">Cation diffusion facilitator family transporter</fullName>
    </submittedName>
</protein>
<dbReference type="Pfam" id="PF01545">
    <property type="entry name" value="Cation_efflux"/>
    <property type="match status" value="1"/>
</dbReference>
<dbReference type="NCBIfam" id="TIGR01297">
    <property type="entry name" value="CDF"/>
    <property type="match status" value="1"/>
</dbReference>
<sequence length="312" mass="34765">MENKIKNHGMAAVFAALFANLLVAVSKFIGFLLSGSAAMMNEAIHSLVDTANEALLLLGNKRAKRGQSDIHQFGEGRAKYFYSMIVATLLFFGGGVIGVIEAWDKLTHQGHSIENPILIFVILTFGIIIESSSLRVAFREIHELNKQNLPLFQFLRNTKHSEILVIFAEDTSAIIGLLLAVFGTALTFITGNGFYDAFSGLLIGLLLMSVSILLIREFYSLLVGERVSNEDLAVIKAAFERGEVEHIINIRTTHLSADEILVAAKIDIKNSEEAHDFDIVNKIESQIRRGLTGKKCYIYIEIDEWDENYSRR</sequence>
<keyword evidence="9" id="KW-1185">Reference proteome</keyword>
<feature type="transmembrane region" description="Helical" evidence="6">
    <location>
        <begin position="195"/>
        <end position="215"/>
    </location>
</feature>
<dbReference type="SUPFAM" id="SSF161111">
    <property type="entry name" value="Cation efflux protein transmembrane domain-like"/>
    <property type="match status" value="1"/>
</dbReference>
<evidence type="ECO:0000256" key="5">
    <source>
        <dbReference type="ARBA" id="ARBA00023136"/>
    </source>
</evidence>
<evidence type="ECO:0000256" key="6">
    <source>
        <dbReference type="SAM" id="Phobius"/>
    </source>
</evidence>
<gene>
    <name evidence="8" type="ORF">HNQ37_000220</name>
</gene>
<dbReference type="RefSeq" id="WP_183538452.1">
    <property type="nucleotide sequence ID" value="NZ_DASWOY010000027.1"/>
</dbReference>
<accession>A0A841C7Y3</accession>
<dbReference type="PANTHER" id="PTHR13414">
    <property type="entry name" value="HUEL-CATION TRANSPORTER"/>
    <property type="match status" value="1"/>
</dbReference>
<dbReference type="GO" id="GO:0016020">
    <property type="term" value="C:membrane"/>
    <property type="evidence" value="ECO:0007669"/>
    <property type="project" value="UniProtKB-SubCell"/>
</dbReference>
<evidence type="ECO:0000256" key="2">
    <source>
        <dbReference type="ARBA" id="ARBA00022448"/>
    </source>
</evidence>
<keyword evidence="5 6" id="KW-0472">Membrane</keyword>
<dbReference type="InterPro" id="IPR027469">
    <property type="entry name" value="Cation_efflux_TMD_sf"/>
</dbReference>
<feature type="transmembrane region" description="Helical" evidence="6">
    <location>
        <begin position="115"/>
        <end position="138"/>
    </location>
</feature>
<name>A0A841C7Y3_9LACT</name>
<dbReference type="InterPro" id="IPR002524">
    <property type="entry name" value="Cation_efflux"/>
</dbReference>
<dbReference type="GO" id="GO:0006829">
    <property type="term" value="P:zinc ion transport"/>
    <property type="evidence" value="ECO:0007669"/>
    <property type="project" value="InterPro"/>
</dbReference>
<comment type="caution">
    <text evidence="8">The sequence shown here is derived from an EMBL/GenBank/DDBJ whole genome shotgun (WGS) entry which is preliminary data.</text>
</comment>
<feature type="transmembrane region" description="Helical" evidence="6">
    <location>
        <begin position="163"/>
        <end position="189"/>
    </location>
</feature>
<evidence type="ECO:0000256" key="4">
    <source>
        <dbReference type="ARBA" id="ARBA00022989"/>
    </source>
</evidence>
<evidence type="ECO:0000256" key="3">
    <source>
        <dbReference type="ARBA" id="ARBA00022692"/>
    </source>
</evidence>
<dbReference type="InterPro" id="IPR040177">
    <property type="entry name" value="SLC30A9"/>
</dbReference>
<evidence type="ECO:0000259" key="7">
    <source>
        <dbReference type="Pfam" id="PF01545"/>
    </source>
</evidence>
<evidence type="ECO:0000256" key="1">
    <source>
        <dbReference type="ARBA" id="ARBA00004141"/>
    </source>
</evidence>
<dbReference type="AlphaFoldDB" id="A0A841C7Y3"/>
<organism evidence="8 9">
    <name type="scientific">Lactovum miscens</name>
    <dbReference type="NCBI Taxonomy" id="190387"/>
    <lineage>
        <taxon>Bacteria</taxon>
        <taxon>Bacillati</taxon>
        <taxon>Bacillota</taxon>
        <taxon>Bacilli</taxon>
        <taxon>Lactobacillales</taxon>
        <taxon>Streptococcaceae</taxon>
        <taxon>Lactovum</taxon>
    </lineage>
</organism>
<keyword evidence="2" id="KW-0813">Transport</keyword>
<comment type="subcellular location">
    <subcellularLocation>
        <location evidence="1">Membrane</location>
        <topology evidence="1">Multi-pass membrane protein</topology>
    </subcellularLocation>
</comment>
<evidence type="ECO:0000313" key="8">
    <source>
        <dbReference type="EMBL" id="MBB5887350.1"/>
    </source>
</evidence>
<evidence type="ECO:0000313" key="9">
    <source>
        <dbReference type="Proteomes" id="UP000562464"/>
    </source>
</evidence>
<feature type="transmembrane region" description="Helical" evidence="6">
    <location>
        <begin position="80"/>
        <end position="103"/>
    </location>
</feature>